<dbReference type="InterPro" id="IPR014115">
    <property type="entry name" value="TrbI_Ftype"/>
</dbReference>
<evidence type="ECO:0000313" key="1">
    <source>
        <dbReference type="EMBL" id="KTC69802.1"/>
    </source>
</evidence>
<sequence>MRFNSKYLLAGLTGAVLFGVLTWSHKKEAPIAIVDMQRVLNQPAVLLSQSHLSEKEQKAVLSHYSSLLPQVLSEFGESRHLTLIAATVIASGSLDVTDEVIAIALEKLKGS</sequence>
<protein>
    <submittedName>
        <fullName evidence="1 2">TrbI protein</fullName>
    </submittedName>
</protein>
<dbReference type="EMBL" id="LNXT01000035">
    <property type="protein sequence ID" value="KTC69802.1"/>
    <property type="molecule type" value="Genomic_DNA"/>
</dbReference>
<evidence type="ECO:0000313" key="3">
    <source>
        <dbReference type="Proteomes" id="UP000054735"/>
    </source>
</evidence>
<keyword evidence="3" id="KW-1185">Reference proteome</keyword>
<dbReference type="OrthoDB" id="5637964at2"/>
<dbReference type="RefSeq" id="WP_058523963.1">
    <property type="nucleotide sequence ID" value="NZ_CAAAHV010000035.1"/>
</dbReference>
<dbReference type="Proteomes" id="UP000255066">
    <property type="component" value="Unassembled WGS sequence"/>
</dbReference>
<dbReference type="STRING" id="28083.Lbir_1942"/>
<dbReference type="EMBL" id="UGNW01000002">
    <property type="protein sequence ID" value="STX60926.1"/>
    <property type="molecule type" value="Genomic_DNA"/>
</dbReference>
<organism evidence="2 4">
    <name type="scientific">Legionella birminghamensis</name>
    <dbReference type="NCBI Taxonomy" id="28083"/>
    <lineage>
        <taxon>Bacteria</taxon>
        <taxon>Pseudomonadati</taxon>
        <taxon>Pseudomonadota</taxon>
        <taxon>Gammaproteobacteria</taxon>
        <taxon>Legionellales</taxon>
        <taxon>Legionellaceae</taxon>
        <taxon>Legionella</taxon>
    </lineage>
</organism>
<gene>
    <name evidence="1" type="ORF">Lbir_1942</name>
    <name evidence="2" type="ORF">NCTC12437_03218</name>
</gene>
<name>A0A378JRD2_9GAMM</name>
<reference evidence="2 4" key="2">
    <citation type="submission" date="2018-06" db="EMBL/GenBank/DDBJ databases">
        <authorList>
            <consortium name="Pathogen Informatics"/>
            <person name="Doyle S."/>
        </authorList>
    </citation>
    <scope>NUCLEOTIDE SEQUENCE [LARGE SCALE GENOMIC DNA]</scope>
    <source>
        <strain evidence="2 4">NCTC12437</strain>
    </source>
</reference>
<dbReference type="AlphaFoldDB" id="A0A378JRD2"/>
<reference evidence="1 3" key="1">
    <citation type="submission" date="2015-11" db="EMBL/GenBank/DDBJ databases">
        <title>Genomic analysis of 38 Legionella species identifies large and diverse effector repertoires.</title>
        <authorList>
            <person name="Burstein D."/>
            <person name="Amaro F."/>
            <person name="Zusman T."/>
            <person name="Lifshitz Z."/>
            <person name="Cohen O."/>
            <person name="Gilbert J.A."/>
            <person name="Pupko T."/>
            <person name="Shuman H.A."/>
            <person name="Segal G."/>
        </authorList>
    </citation>
    <scope>NUCLEOTIDE SEQUENCE [LARGE SCALE GENOMIC DNA]</scope>
    <source>
        <strain evidence="1 3">CDC#1407-AL-14</strain>
    </source>
</reference>
<proteinExistence type="predicted"/>
<accession>A0A378JRD2</accession>
<evidence type="ECO:0000313" key="2">
    <source>
        <dbReference type="EMBL" id="STX60926.1"/>
    </source>
</evidence>
<dbReference type="Proteomes" id="UP000054735">
    <property type="component" value="Unassembled WGS sequence"/>
</dbReference>
<evidence type="ECO:0000313" key="4">
    <source>
        <dbReference type="Proteomes" id="UP000255066"/>
    </source>
</evidence>
<dbReference type="Pfam" id="PF09677">
    <property type="entry name" value="TrbI_Ftype"/>
    <property type="match status" value="1"/>
</dbReference>